<dbReference type="CDD" id="cd02440">
    <property type="entry name" value="AdoMet_MTases"/>
    <property type="match status" value="1"/>
</dbReference>
<sequence length="241" mass="26303">MSRRRLPFLHNYSASSVTTNTAALSSTSSSSDSSVVNADAEDVMAGYIFGKKKATQVAHSLWKHVVRKGDVVIDATCGNGHDALALQRLVSDATRGGRVYAVDIQKAALESTSLLLDRFLSPDEREHVELFLMCHSKMEEIIPSGVAVRLVAFNLGYLPGGEKALITRSETTLLALEAAKRILAPGGLISIVVYVGHQGGREEFEAVQSFASELPLEEWVCCKLQTINRPFAPIMVLLYRR</sequence>
<dbReference type="InterPro" id="IPR010719">
    <property type="entry name" value="MnmM_MeTrfase"/>
</dbReference>
<keyword evidence="2" id="KW-1185">Reference proteome</keyword>
<dbReference type="Proteomes" id="UP001161247">
    <property type="component" value="Chromosome 1"/>
</dbReference>
<proteinExistence type="predicted"/>
<name>A0AAV1BXG2_OLDCO</name>
<reference evidence="1" key="1">
    <citation type="submission" date="2023-03" db="EMBL/GenBank/DDBJ databases">
        <authorList>
            <person name="Julca I."/>
        </authorList>
    </citation>
    <scope>NUCLEOTIDE SEQUENCE</scope>
</reference>
<dbReference type="EMBL" id="OX459118">
    <property type="protein sequence ID" value="CAI9088024.1"/>
    <property type="molecule type" value="Genomic_DNA"/>
</dbReference>
<dbReference type="AlphaFoldDB" id="A0AAV1BXG2"/>
<gene>
    <name evidence="1" type="ORF">OLC1_LOCUS698</name>
</gene>
<dbReference type="Gene3D" id="3.40.50.150">
    <property type="entry name" value="Vaccinia Virus protein VP39"/>
    <property type="match status" value="1"/>
</dbReference>
<dbReference type="SUPFAM" id="SSF53335">
    <property type="entry name" value="S-adenosyl-L-methionine-dependent methyltransferases"/>
    <property type="match status" value="1"/>
</dbReference>
<dbReference type="InterPro" id="IPR029063">
    <property type="entry name" value="SAM-dependent_MTases_sf"/>
</dbReference>
<dbReference type="Pfam" id="PF06962">
    <property type="entry name" value="rRNA_methylase"/>
    <property type="match status" value="1"/>
</dbReference>
<dbReference type="PANTHER" id="PTHR35276:SF1">
    <property type="entry name" value="TRNA (MNM(5)S(2)U34)-METHYLTRANSFERASE, CHLOROPLASTIC"/>
    <property type="match status" value="1"/>
</dbReference>
<evidence type="ECO:0000313" key="1">
    <source>
        <dbReference type="EMBL" id="CAI9088024.1"/>
    </source>
</evidence>
<accession>A0AAV1BXG2</accession>
<dbReference type="PANTHER" id="PTHR35276">
    <property type="entry name" value="S-ADENOSYL-L-METHIONINE-DEPENDENT METHYLTRANSFERASES SUPERFAMILY PROTEIN"/>
    <property type="match status" value="1"/>
</dbReference>
<evidence type="ECO:0000313" key="2">
    <source>
        <dbReference type="Proteomes" id="UP001161247"/>
    </source>
</evidence>
<organism evidence="1 2">
    <name type="scientific">Oldenlandia corymbosa var. corymbosa</name>
    <dbReference type="NCBI Taxonomy" id="529605"/>
    <lineage>
        <taxon>Eukaryota</taxon>
        <taxon>Viridiplantae</taxon>
        <taxon>Streptophyta</taxon>
        <taxon>Embryophyta</taxon>
        <taxon>Tracheophyta</taxon>
        <taxon>Spermatophyta</taxon>
        <taxon>Magnoliopsida</taxon>
        <taxon>eudicotyledons</taxon>
        <taxon>Gunneridae</taxon>
        <taxon>Pentapetalae</taxon>
        <taxon>asterids</taxon>
        <taxon>lamiids</taxon>
        <taxon>Gentianales</taxon>
        <taxon>Rubiaceae</taxon>
        <taxon>Rubioideae</taxon>
        <taxon>Spermacoceae</taxon>
        <taxon>Hedyotis-Oldenlandia complex</taxon>
        <taxon>Oldenlandia</taxon>
    </lineage>
</organism>
<protein>
    <submittedName>
        <fullName evidence="1">OLC1v1022251C1</fullName>
    </submittedName>
</protein>